<dbReference type="NCBIfam" id="TIGR00072">
    <property type="entry name" value="hydrog_prot"/>
    <property type="match status" value="1"/>
</dbReference>
<dbReference type="EMBL" id="CBTK010000071">
    <property type="protein sequence ID" value="CDH44357.1"/>
    <property type="molecule type" value="Genomic_DNA"/>
</dbReference>
<proteinExistence type="predicted"/>
<evidence type="ECO:0000313" key="1">
    <source>
        <dbReference type="EMBL" id="CDH44357.1"/>
    </source>
</evidence>
<dbReference type="GO" id="GO:0008047">
    <property type="term" value="F:enzyme activator activity"/>
    <property type="evidence" value="ECO:0007669"/>
    <property type="project" value="InterPro"/>
</dbReference>
<dbReference type="Gene3D" id="3.40.50.1450">
    <property type="entry name" value="HybD-like"/>
    <property type="match status" value="1"/>
</dbReference>
<dbReference type="AlphaFoldDB" id="A0A7U7G9F6"/>
<dbReference type="GO" id="GO:0004175">
    <property type="term" value="F:endopeptidase activity"/>
    <property type="evidence" value="ECO:0007669"/>
    <property type="project" value="TreeGrafter"/>
</dbReference>
<reference evidence="1 2" key="1">
    <citation type="journal article" date="2014" name="ISME J.">
        <title>Candidatus Competibacter-lineage genomes retrieved from metagenomes reveal functional metabolic diversity.</title>
        <authorList>
            <person name="McIlroy S.J."/>
            <person name="Albertsen M."/>
            <person name="Andresen E.K."/>
            <person name="Saunders A.M."/>
            <person name="Kristiansen R."/>
            <person name="Stokholm-Bjerregaard M."/>
            <person name="Nielsen K.L."/>
            <person name="Nielsen P.H."/>
        </authorList>
    </citation>
    <scope>NUCLEOTIDE SEQUENCE [LARGE SCALE GENOMIC DNA]</scope>
    <source>
        <strain evidence="1 2">Run_B_J11</strain>
    </source>
</reference>
<name>A0A7U7G9F6_9GAMM</name>
<dbReference type="Proteomes" id="UP000019184">
    <property type="component" value="Unassembled WGS sequence"/>
</dbReference>
<dbReference type="InterPro" id="IPR023430">
    <property type="entry name" value="Pept_HybD-like_dom_sf"/>
</dbReference>
<dbReference type="PANTHER" id="PTHR30302">
    <property type="entry name" value="HYDROGENASE 1 MATURATION PROTEASE"/>
    <property type="match status" value="1"/>
</dbReference>
<dbReference type="SUPFAM" id="SSF53163">
    <property type="entry name" value="HybD-like"/>
    <property type="match status" value="1"/>
</dbReference>
<sequence>MELSATVSKPPCPRVLILTCGNPSRGDDALGSLFLERLEAAQEPFGGDDVELLTDFQLQIEHVVDLEGRALVLFVDASVSCPPPYQFTRLQPACDTSYTSHALSPVAVLQVYAQVNHAPPPPAFQLAIRGERFELGEPLSAAAEVNLAAALEFTGLLLTRRDVAGWSEFET</sequence>
<dbReference type="InterPro" id="IPR000671">
    <property type="entry name" value="Peptidase_A31"/>
</dbReference>
<dbReference type="CDD" id="cd06066">
    <property type="entry name" value="H2MP_NAD-link-bidir"/>
    <property type="match status" value="1"/>
</dbReference>
<organism evidence="1 2">
    <name type="scientific">Candidatus Contendobacter odensis Run_B_J11</name>
    <dbReference type="NCBI Taxonomy" id="1400861"/>
    <lineage>
        <taxon>Bacteria</taxon>
        <taxon>Pseudomonadati</taxon>
        <taxon>Pseudomonadota</taxon>
        <taxon>Gammaproteobacteria</taxon>
        <taxon>Candidatus Competibacteraceae</taxon>
        <taxon>Candidatus Contendibacter</taxon>
    </lineage>
</organism>
<dbReference type="PANTHER" id="PTHR30302:SF5">
    <property type="entry name" value="SLR1876 PROTEIN"/>
    <property type="match status" value="1"/>
</dbReference>
<dbReference type="OrthoDB" id="9808862at2"/>
<keyword evidence="2" id="KW-1185">Reference proteome</keyword>
<protein>
    <submittedName>
        <fullName evidence="1">HoxW protein</fullName>
    </submittedName>
</protein>
<dbReference type="GO" id="GO:0016485">
    <property type="term" value="P:protein processing"/>
    <property type="evidence" value="ECO:0007669"/>
    <property type="project" value="TreeGrafter"/>
</dbReference>
<gene>
    <name evidence="1" type="primary">hoxW</name>
    <name evidence="1" type="ORF">BN874_1620016</name>
</gene>
<comment type="caution">
    <text evidence="1">The sequence shown here is derived from an EMBL/GenBank/DDBJ whole genome shotgun (WGS) entry which is preliminary data.</text>
</comment>
<evidence type="ECO:0000313" key="2">
    <source>
        <dbReference type="Proteomes" id="UP000019184"/>
    </source>
</evidence>
<dbReference type="RefSeq" id="WP_051497484.1">
    <property type="nucleotide sequence ID" value="NZ_CBTK010000071.1"/>
</dbReference>
<accession>A0A7U7G9F6</accession>